<reference evidence="1 2" key="1">
    <citation type="submission" date="2020-01" db="EMBL/GenBank/DDBJ databases">
        <title>Genome sequencing of strain KACC 21265.</title>
        <authorList>
            <person name="Heo J."/>
            <person name="Kim S.-J."/>
            <person name="Kim J.-S."/>
            <person name="Hong S.-B."/>
            <person name="Kwon S.-W."/>
        </authorList>
    </citation>
    <scope>NUCLEOTIDE SEQUENCE [LARGE SCALE GENOMIC DNA]</scope>
    <source>
        <strain evidence="1 2">KACC 21265</strain>
    </source>
</reference>
<dbReference type="EMBL" id="CP047650">
    <property type="protein sequence ID" value="QHJ00542.1"/>
    <property type="molecule type" value="Genomic_DNA"/>
</dbReference>
<dbReference type="Proteomes" id="UP000464787">
    <property type="component" value="Chromosome"/>
</dbReference>
<evidence type="ECO:0000313" key="1">
    <source>
        <dbReference type="EMBL" id="QHJ00542.1"/>
    </source>
</evidence>
<accession>A0A857JBJ9</accession>
<sequence length="514" mass="57078">MLSSAAAASPVSSIRMLPQEILQDMFAWVYQPSTGDTLAQAHAVMQELLDLSTVFPEWEQAGAKAIAAAAHACNIHKACQGKTVAATLSELDAMLPELQAPSWHALGKKARTMGLQPNTALVEHYLRQWPRQAPDGCQQYEWDQRRDIYLARFAAQVLPAAPSLMEEFMPLLIDNPAPMDRLVAALLDLLIRSSESTALPKAVENHVDRLPAYCRAHVQAALASMRYSGRHHTNLPTALSLVTQTPPGIRWRLLALLDSCYAPLANHPADGPDAQKRLLIDAIEALPRQYQVLALQSVPAKGWEAERTALLMASLPRDPADAARHLHRYLGMFDEERTLGSSRSYDLLRPVANHVIQHLGRHGACVCLRLLAIYTRLLQDEEFDGLRKELLGTMGRYAAGLPPRERLLVGLVLSASLTPHSEERILAFRQRLTELCWQPPPLVAEVMHGLWDLAHGLRSYLIMGNLGMLRTVHEGIPAPLWPDVRARVVRVIGKFSAEDKCTSERALGLRSNRR</sequence>
<dbReference type="RefSeq" id="WP_160554352.1">
    <property type="nucleotide sequence ID" value="NZ_CP047650.1"/>
</dbReference>
<gene>
    <name evidence="1" type="ORF">GT347_22725</name>
</gene>
<proteinExistence type="predicted"/>
<dbReference type="AlphaFoldDB" id="A0A857JBJ9"/>
<keyword evidence="2" id="KW-1185">Reference proteome</keyword>
<organism evidence="1 2">
    <name type="scientific">Xylophilus rhododendri</name>
    <dbReference type="NCBI Taxonomy" id="2697032"/>
    <lineage>
        <taxon>Bacteria</taxon>
        <taxon>Pseudomonadati</taxon>
        <taxon>Pseudomonadota</taxon>
        <taxon>Betaproteobacteria</taxon>
        <taxon>Burkholderiales</taxon>
        <taxon>Xylophilus</taxon>
    </lineage>
</organism>
<protein>
    <submittedName>
        <fullName evidence="1">Uncharacterized protein</fullName>
    </submittedName>
</protein>
<dbReference type="KEGG" id="xyk:GT347_22725"/>
<name>A0A857JBJ9_9BURK</name>
<evidence type="ECO:0000313" key="2">
    <source>
        <dbReference type="Proteomes" id="UP000464787"/>
    </source>
</evidence>